<feature type="region of interest" description="Disordered" evidence="1">
    <location>
        <begin position="246"/>
        <end position="313"/>
    </location>
</feature>
<feature type="region of interest" description="Disordered" evidence="1">
    <location>
        <begin position="101"/>
        <end position="140"/>
    </location>
</feature>
<feature type="region of interest" description="Disordered" evidence="1">
    <location>
        <begin position="1"/>
        <end position="23"/>
    </location>
</feature>
<dbReference type="AlphaFoldDB" id="A0A9P5VFM1"/>
<comment type="caution">
    <text evidence="3">The sequence shown here is derived from an EMBL/GenBank/DDBJ whole genome shotgun (WGS) entry which is preliminary data.</text>
</comment>
<gene>
    <name evidence="3" type="ORF">BG015_002873</name>
</gene>
<name>A0A9P5VFM1_9FUNG</name>
<organism evidence="3 4">
    <name type="scientific">Linnemannia schmuckeri</name>
    <dbReference type="NCBI Taxonomy" id="64567"/>
    <lineage>
        <taxon>Eukaryota</taxon>
        <taxon>Fungi</taxon>
        <taxon>Fungi incertae sedis</taxon>
        <taxon>Mucoromycota</taxon>
        <taxon>Mortierellomycotina</taxon>
        <taxon>Mortierellomycetes</taxon>
        <taxon>Mortierellales</taxon>
        <taxon>Mortierellaceae</taxon>
        <taxon>Linnemannia</taxon>
    </lineage>
</organism>
<keyword evidence="2" id="KW-1133">Transmembrane helix</keyword>
<reference evidence="3" key="1">
    <citation type="journal article" date="2020" name="Fungal Divers.">
        <title>Resolving the Mortierellaceae phylogeny through synthesis of multi-gene phylogenetics and phylogenomics.</title>
        <authorList>
            <person name="Vandepol N."/>
            <person name="Liber J."/>
            <person name="Desiro A."/>
            <person name="Na H."/>
            <person name="Kennedy M."/>
            <person name="Barry K."/>
            <person name="Grigoriev I.V."/>
            <person name="Miller A.N."/>
            <person name="O'Donnell K."/>
            <person name="Stajich J.E."/>
            <person name="Bonito G."/>
        </authorList>
    </citation>
    <scope>NUCLEOTIDE SEQUENCE</scope>
    <source>
        <strain evidence="3">NRRL 6426</strain>
    </source>
</reference>
<feature type="compositionally biased region" description="Basic residues" evidence="1">
    <location>
        <begin position="246"/>
        <end position="261"/>
    </location>
</feature>
<proteinExistence type="predicted"/>
<evidence type="ECO:0000313" key="4">
    <source>
        <dbReference type="Proteomes" id="UP000748756"/>
    </source>
</evidence>
<feature type="transmembrane region" description="Helical" evidence="2">
    <location>
        <begin position="522"/>
        <end position="540"/>
    </location>
</feature>
<keyword evidence="2" id="KW-0472">Membrane</keyword>
<evidence type="ECO:0000256" key="2">
    <source>
        <dbReference type="SAM" id="Phobius"/>
    </source>
</evidence>
<dbReference type="EMBL" id="JAAAUQ010000016">
    <property type="protein sequence ID" value="KAF9156669.1"/>
    <property type="molecule type" value="Genomic_DNA"/>
</dbReference>
<dbReference type="OrthoDB" id="2450071at2759"/>
<keyword evidence="4" id="KW-1185">Reference proteome</keyword>
<keyword evidence="2" id="KW-0812">Transmembrane</keyword>
<sequence length="608" mass="65759">MSPTLSSSPSSTFSSSETPSSTATLITPFSKQRRVTRATIFLITLTLTCCLLSSTTSFAAPVAKPQSKHLLRQRSLANQVHHVQVADESVHNTVLLLKKSIQKRKSQKRQQPPQQQQGHTAAKISATKGEKEKRTKRHAKREIVDSSFLSASVPEDHTATNNNDVRVEGLVDLASIVTTEVHSSTTHDGNNSNAMIEQSRKMKAQVQRKKKLSGGHHRTKLLSAYESIIFSESQIPVFLTQAHHHQRLLRPQHRRQLKGAKKSNNNAERHHQNPIRADSIPPVFFSSSGDDVAMAQADPPSPSSLDSGLEQQQHATTTIVAQDSADTASASNNNNLQIDHVADEIIALEGVTDDQPSENNDKNSSLLAASPVLQSQEEEDASFSIAIEEGGSEPFSSSSSFSSAGRIEAVALGDESSQGADSPTGEEVAKETAAVVIAEDESSSTTDENEDGWVTITSDDLVSDSSNTIDVNLSLSSSFSSVEFQSPDESDDIPFSDDTPIHHHQRTTGTSLFHSGCSSSSVITFLGGLLLTVIGLAYRLHIRRQQQKKQQARRLGSSLPLDAKASLSTKSEGKSSAHRLSVDSISGLKREGDSARTTAMRDYVGFNM</sequence>
<protein>
    <recommendedName>
        <fullName evidence="5">Transmembrane protein</fullName>
    </recommendedName>
</protein>
<dbReference type="Proteomes" id="UP000748756">
    <property type="component" value="Unassembled WGS sequence"/>
</dbReference>
<accession>A0A9P5VFM1</accession>
<evidence type="ECO:0000313" key="3">
    <source>
        <dbReference type="EMBL" id="KAF9156669.1"/>
    </source>
</evidence>
<evidence type="ECO:0008006" key="5">
    <source>
        <dbReference type="Google" id="ProtNLM"/>
    </source>
</evidence>
<evidence type="ECO:0000256" key="1">
    <source>
        <dbReference type="SAM" id="MobiDB-lite"/>
    </source>
</evidence>